<name>A0A6A6VY71_9PEZI</name>
<dbReference type="GO" id="GO:0005737">
    <property type="term" value="C:cytoplasm"/>
    <property type="evidence" value="ECO:0007669"/>
    <property type="project" value="TreeGrafter"/>
</dbReference>
<dbReference type="GO" id="GO:0010608">
    <property type="term" value="P:post-transcriptional regulation of gene expression"/>
    <property type="evidence" value="ECO:0007669"/>
    <property type="project" value="TreeGrafter"/>
</dbReference>
<dbReference type="OrthoDB" id="668540at2759"/>
<keyword evidence="7" id="KW-1185">Reference proteome</keyword>
<dbReference type="InterPro" id="IPR033712">
    <property type="entry name" value="Pumilio_RNA-bd"/>
</dbReference>
<reference evidence="6" key="1">
    <citation type="journal article" date="2020" name="Stud. Mycol.">
        <title>101 Dothideomycetes genomes: a test case for predicting lifestyles and emergence of pathogens.</title>
        <authorList>
            <person name="Haridas S."/>
            <person name="Albert R."/>
            <person name="Binder M."/>
            <person name="Bloem J."/>
            <person name="Labutti K."/>
            <person name="Salamov A."/>
            <person name="Andreopoulos B."/>
            <person name="Baker S."/>
            <person name="Barry K."/>
            <person name="Bills G."/>
            <person name="Bluhm B."/>
            <person name="Cannon C."/>
            <person name="Castanera R."/>
            <person name="Culley D."/>
            <person name="Daum C."/>
            <person name="Ezra D."/>
            <person name="Gonzalez J."/>
            <person name="Henrissat B."/>
            <person name="Kuo A."/>
            <person name="Liang C."/>
            <person name="Lipzen A."/>
            <person name="Lutzoni F."/>
            <person name="Magnuson J."/>
            <person name="Mondo S."/>
            <person name="Nolan M."/>
            <person name="Ohm R."/>
            <person name="Pangilinan J."/>
            <person name="Park H.-J."/>
            <person name="Ramirez L."/>
            <person name="Alfaro M."/>
            <person name="Sun H."/>
            <person name="Tritt A."/>
            <person name="Yoshinaga Y."/>
            <person name="Zwiers L.-H."/>
            <person name="Turgeon B."/>
            <person name="Goodwin S."/>
            <person name="Spatafora J."/>
            <person name="Crous P."/>
            <person name="Grigoriev I."/>
        </authorList>
    </citation>
    <scope>NUCLEOTIDE SEQUENCE</scope>
    <source>
        <strain evidence="6">CBS 121739</strain>
    </source>
</reference>
<feature type="domain" description="PUM-HD" evidence="5">
    <location>
        <begin position="353"/>
        <end position="694"/>
    </location>
</feature>
<feature type="region of interest" description="Disordered" evidence="4">
    <location>
        <begin position="135"/>
        <end position="257"/>
    </location>
</feature>
<dbReference type="EMBL" id="ML996577">
    <property type="protein sequence ID" value="KAF2755608.1"/>
    <property type="molecule type" value="Genomic_DNA"/>
</dbReference>
<dbReference type="PANTHER" id="PTHR12537">
    <property type="entry name" value="RNA BINDING PROTEIN PUMILIO-RELATED"/>
    <property type="match status" value="1"/>
</dbReference>
<evidence type="ECO:0000256" key="2">
    <source>
        <dbReference type="ARBA" id="ARBA00024893"/>
    </source>
</evidence>
<dbReference type="AlphaFoldDB" id="A0A6A6VY71"/>
<gene>
    <name evidence="6" type="ORF">EJ05DRAFT_108234</name>
</gene>
<dbReference type="RefSeq" id="XP_033598059.1">
    <property type="nucleotide sequence ID" value="XM_033738984.1"/>
</dbReference>
<feature type="repeat" description="Pumilio" evidence="3">
    <location>
        <begin position="523"/>
        <end position="558"/>
    </location>
</feature>
<feature type="repeat" description="Pumilio" evidence="3">
    <location>
        <begin position="375"/>
        <end position="413"/>
    </location>
</feature>
<feature type="compositionally biased region" description="Polar residues" evidence="4">
    <location>
        <begin position="162"/>
        <end position="200"/>
    </location>
</feature>
<dbReference type="InterPro" id="IPR016024">
    <property type="entry name" value="ARM-type_fold"/>
</dbReference>
<evidence type="ECO:0000256" key="4">
    <source>
        <dbReference type="SAM" id="MobiDB-lite"/>
    </source>
</evidence>
<dbReference type="InterPro" id="IPR033133">
    <property type="entry name" value="PUM-HD"/>
</dbReference>
<dbReference type="Pfam" id="PF00806">
    <property type="entry name" value="PUF"/>
    <property type="match status" value="8"/>
</dbReference>
<organism evidence="6 7">
    <name type="scientific">Pseudovirgaria hyperparasitica</name>
    <dbReference type="NCBI Taxonomy" id="470096"/>
    <lineage>
        <taxon>Eukaryota</taxon>
        <taxon>Fungi</taxon>
        <taxon>Dikarya</taxon>
        <taxon>Ascomycota</taxon>
        <taxon>Pezizomycotina</taxon>
        <taxon>Dothideomycetes</taxon>
        <taxon>Dothideomycetes incertae sedis</taxon>
        <taxon>Acrospermales</taxon>
        <taxon>Acrospermaceae</taxon>
        <taxon>Pseudovirgaria</taxon>
    </lineage>
</organism>
<dbReference type="PANTHER" id="PTHR12537:SF13">
    <property type="entry name" value="PUMILIO HOMOLOGY DOMAIN FAMILY MEMBER 4"/>
    <property type="match status" value="1"/>
</dbReference>
<dbReference type="FunFam" id="1.25.10.10:FF:000237">
    <property type="entry name" value="Pumilio homolog 9"/>
    <property type="match status" value="1"/>
</dbReference>
<dbReference type="Proteomes" id="UP000799437">
    <property type="component" value="Unassembled WGS sequence"/>
</dbReference>
<dbReference type="InterPro" id="IPR001313">
    <property type="entry name" value="Pumilio_RNA-bd_rpt"/>
</dbReference>
<feature type="repeat" description="Pumilio" evidence="3">
    <location>
        <begin position="595"/>
        <end position="630"/>
    </location>
</feature>
<feature type="repeat" description="Pumilio" evidence="3">
    <location>
        <begin position="450"/>
        <end position="486"/>
    </location>
</feature>
<evidence type="ECO:0000313" key="7">
    <source>
        <dbReference type="Proteomes" id="UP000799437"/>
    </source>
</evidence>
<feature type="repeat" description="Pumilio" evidence="3">
    <location>
        <begin position="559"/>
        <end position="594"/>
    </location>
</feature>
<dbReference type="CDD" id="cd07920">
    <property type="entry name" value="Pumilio"/>
    <property type="match status" value="1"/>
</dbReference>
<dbReference type="PROSITE" id="PS50303">
    <property type="entry name" value="PUM_HD"/>
    <property type="match status" value="1"/>
</dbReference>
<evidence type="ECO:0000256" key="1">
    <source>
        <dbReference type="ARBA" id="ARBA00022737"/>
    </source>
</evidence>
<comment type="function">
    <text evidence="2">RNA-binding nucleolar protein required for pre-rRNA processing. Involved in production of 18S rRNA and assembly of small ribosomal subunit.</text>
</comment>
<feature type="compositionally biased region" description="Polar residues" evidence="4">
    <location>
        <begin position="235"/>
        <end position="257"/>
    </location>
</feature>
<evidence type="ECO:0000259" key="5">
    <source>
        <dbReference type="PROSITE" id="PS50303"/>
    </source>
</evidence>
<feature type="region of interest" description="Disordered" evidence="4">
    <location>
        <begin position="42"/>
        <end position="61"/>
    </location>
</feature>
<feature type="repeat" description="Pumilio" evidence="3">
    <location>
        <begin position="487"/>
        <end position="522"/>
    </location>
</feature>
<feature type="repeat" description="Pumilio" evidence="3">
    <location>
        <begin position="631"/>
        <end position="668"/>
    </location>
</feature>
<dbReference type="PROSITE" id="PS50302">
    <property type="entry name" value="PUM"/>
    <property type="match status" value="8"/>
</dbReference>
<dbReference type="SUPFAM" id="SSF48371">
    <property type="entry name" value="ARM repeat"/>
    <property type="match status" value="1"/>
</dbReference>
<dbReference type="GeneID" id="54480038"/>
<dbReference type="GO" id="GO:0003729">
    <property type="term" value="F:mRNA binding"/>
    <property type="evidence" value="ECO:0007669"/>
    <property type="project" value="TreeGrafter"/>
</dbReference>
<dbReference type="SMART" id="SM00025">
    <property type="entry name" value="Pumilio"/>
    <property type="match status" value="8"/>
</dbReference>
<feature type="repeat" description="Pumilio" evidence="3">
    <location>
        <begin position="414"/>
        <end position="449"/>
    </location>
</feature>
<proteinExistence type="predicted"/>
<evidence type="ECO:0000256" key="3">
    <source>
        <dbReference type="PROSITE-ProRule" id="PRU00317"/>
    </source>
</evidence>
<evidence type="ECO:0000313" key="6">
    <source>
        <dbReference type="EMBL" id="KAF2755608.1"/>
    </source>
</evidence>
<dbReference type="Gene3D" id="1.25.10.10">
    <property type="entry name" value="Leucine-rich Repeat Variant"/>
    <property type="match status" value="1"/>
</dbReference>
<sequence length="795" mass="87751">MPVTGYDLTSQRVNSELPDLASVLGHIDTTKFLFDDQEDKPVNHHTPVASPDRRSFLHMNTTNDKDNFPILIRREDNNTMQYSALDSATEQSPSTEPQSQTGWSSFASRHRQSQSSLPMNNLHQQLEDLNISSPVERTEPSSRNMAGPGNSRRSSDLKFSPFGQSNRASAHAAQNGSFTMPKLQSSFSTNDIPTVKNPNGINGGQGAITPSTANSHAENHYHNHNASIGRIPTGVPSNRQSRDLTATTTQAEEQRPVTRQSALHASAAPFNSGVASPTNAPAAVNATPNSAMMGPYGAPAFFGGYGMNMMNQQIVPQQGQWAQGAVPQMYQNPYTQYGPTYQAYAAGGRFNDSQPRVIQSRRTAGQEQNRFQDFDLDTQRNEILALCKDQYGCRFLQKKLEERNEDFTLAIFEETKDAVIELMTDPFGNYLCQKLLEYTKDDQRTVLIKNAAPSMVGIALNQHGTRALQKMIEYILNAEQISTIIEALQSNVVALIQDLNGNHVIQKCLNHLKPQDAQFIFSAVGNNCVEVGTHRHGCCVLQRCIDHASGDQKNMLIHQISESSIKLVQDPFGNYVVQYILDLAEQKFTHPLCVKFMGRVVELSKQKFSSNVIEKCIRVAAHEIKRVMIDEILLPGELEGVMRDPYANYVIQTALDYADNDTCIRLIDAMRPIIPGIRQTPYGRRIQTKIQDREARLAQGSGPALIDPQSLATSPMTSPHASQAVPYNPNIQSPQNPYVGLANGYQSPQRIGNPTQPGFQNSQHQSFGRAAASYGMNGGNMNSNAGGMGNNMGYF</sequence>
<accession>A0A6A6VY71</accession>
<keyword evidence="1" id="KW-0677">Repeat</keyword>
<feature type="region of interest" description="Disordered" evidence="4">
    <location>
        <begin position="85"/>
        <end position="116"/>
    </location>
</feature>
<dbReference type="InterPro" id="IPR011989">
    <property type="entry name" value="ARM-like"/>
</dbReference>
<protein>
    <submittedName>
        <fullName evidence="6">ARM repeat-containing protein</fullName>
    </submittedName>
</protein>